<dbReference type="Proteomes" id="UP000034160">
    <property type="component" value="Unassembled WGS sequence"/>
</dbReference>
<feature type="transmembrane region" description="Helical" evidence="1">
    <location>
        <begin position="20"/>
        <end position="39"/>
    </location>
</feature>
<keyword evidence="1" id="KW-1133">Transmembrane helix</keyword>
<name>A0A0G0Y9A4_9BACT</name>
<keyword evidence="1" id="KW-0472">Membrane</keyword>
<dbReference type="STRING" id="1618356.UU93_C0001G0131"/>
<organism evidence="2 3">
    <name type="scientific">Candidatus Amesbacteria bacterium GW2011_GWA2_42_12</name>
    <dbReference type="NCBI Taxonomy" id="1618356"/>
    <lineage>
        <taxon>Bacteria</taxon>
        <taxon>Candidatus Amesiibacteriota</taxon>
    </lineage>
</organism>
<dbReference type="AlphaFoldDB" id="A0A0G0Y9A4"/>
<protein>
    <submittedName>
        <fullName evidence="2">Uncharacterized protein</fullName>
    </submittedName>
</protein>
<comment type="caution">
    <text evidence="2">The sequence shown here is derived from an EMBL/GenBank/DDBJ whole genome shotgun (WGS) entry which is preliminary data.</text>
</comment>
<evidence type="ECO:0000313" key="3">
    <source>
        <dbReference type="Proteomes" id="UP000034160"/>
    </source>
</evidence>
<dbReference type="EMBL" id="LCCN01000001">
    <property type="protein sequence ID" value="KKS33300.1"/>
    <property type="molecule type" value="Genomic_DNA"/>
</dbReference>
<sequence>MEDINLTTPIIQTLKTNWPLFSLMGVLVLMAGISIGLLVSSSLTPTPSTDPTADWKTYTNSKYNFTFKYPDNKRVVFDTIGYGVLRKPMVVSISLYSNGFQMPKFNTGFDGELWFSITVVPTPDNDIVNWVKEEGRLTWIYDARVEKSVMDNLPGYTLVEQKKGLNKLVITNHNNNLFLINAYGESKYAINDVFDQILSTFKFLQTTPSGTPQSSSSLKVEWISFKNTGYGIEFDYPQGLTATQVHSKYINLIGNDPVLKGSIVMPMLILENPNNLLLIDLYINYLQSGTSRSELEKHLNVQPATVGNSSGIRIIQDEAYFQQSTPYTTYLIPIRGNSVLEIKTNEYSGVYDGTKTSPSVPISNISTYQKILSTFKFTN</sequence>
<reference evidence="2 3" key="1">
    <citation type="journal article" date="2015" name="Nature">
        <title>rRNA introns, odd ribosomes, and small enigmatic genomes across a large radiation of phyla.</title>
        <authorList>
            <person name="Brown C.T."/>
            <person name="Hug L.A."/>
            <person name="Thomas B.C."/>
            <person name="Sharon I."/>
            <person name="Castelle C.J."/>
            <person name="Singh A."/>
            <person name="Wilkins M.J."/>
            <person name="Williams K.H."/>
            <person name="Banfield J.F."/>
        </authorList>
    </citation>
    <scope>NUCLEOTIDE SEQUENCE [LARGE SCALE GENOMIC DNA]</scope>
</reference>
<evidence type="ECO:0000256" key="1">
    <source>
        <dbReference type="SAM" id="Phobius"/>
    </source>
</evidence>
<evidence type="ECO:0000313" key="2">
    <source>
        <dbReference type="EMBL" id="KKS33300.1"/>
    </source>
</evidence>
<proteinExistence type="predicted"/>
<accession>A0A0G0Y9A4</accession>
<gene>
    <name evidence="2" type="ORF">UU93_C0001G0131</name>
</gene>
<keyword evidence="1" id="KW-0812">Transmembrane</keyword>